<feature type="region of interest" description="Disordered" evidence="8">
    <location>
        <begin position="1"/>
        <end position="29"/>
    </location>
</feature>
<dbReference type="PIRSF" id="PIRSF015589">
    <property type="entry name" value="PP_kinase"/>
    <property type="match status" value="1"/>
</dbReference>
<dbReference type="NCBIfam" id="TIGR03705">
    <property type="entry name" value="poly_P_kin"/>
    <property type="match status" value="1"/>
</dbReference>
<dbReference type="SUPFAM" id="SSF143724">
    <property type="entry name" value="PHP14-like"/>
    <property type="match status" value="1"/>
</dbReference>
<dbReference type="SUPFAM" id="SSF56024">
    <property type="entry name" value="Phospholipase D/nuclease"/>
    <property type="match status" value="2"/>
</dbReference>
<evidence type="ECO:0000259" key="9">
    <source>
        <dbReference type="Pfam" id="PF02503"/>
    </source>
</evidence>
<dbReference type="SUPFAM" id="SSF140356">
    <property type="entry name" value="PPK N-terminal domain-like"/>
    <property type="match status" value="1"/>
</dbReference>
<evidence type="ECO:0000256" key="4">
    <source>
        <dbReference type="ARBA" id="ARBA00022777"/>
    </source>
</evidence>
<dbReference type="Proteomes" id="UP001600894">
    <property type="component" value="Unassembled WGS sequence"/>
</dbReference>
<evidence type="ECO:0000256" key="1">
    <source>
        <dbReference type="ARBA" id="ARBA00022553"/>
    </source>
</evidence>
<evidence type="ECO:0000256" key="7">
    <source>
        <dbReference type="RuleBase" id="RU003800"/>
    </source>
</evidence>
<evidence type="ECO:0000256" key="8">
    <source>
        <dbReference type="SAM" id="MobiDB-lite"/>
    </source>
</evidence>
<dbReference type="EC" id="2.7.4.1" evidence="6 7"/>
<dbReference type="InterPro" id="IPR036832">
    <property type="entry name" value="PPK_N_dom_sf"/>
</dbReference>
<proteinExistence type="inferred from homology"/>
<feature type="binding site" evidence="6">
    <location>
        <position position="407"/>
    </location>
    <ligand>
        <name>Mg(2+)</name>
        <dbReference type="ChEBI" id="CHEBI:18420"/>
    </ligand>
</feature>
<keyword evidence="6" id="KW-0479">Metal-binding</keyword>
<dbReference type="Gene3D" id="3.30.1840.10">
    <property type="entry name" value="Polyphosphate kinase middle domain"/>
    <property type="match status" value="1"/>
</dbReference>
<dbReference type="Pfam" id="PF13090">
    <property type="entry name" value="PP_kinase_C"/>
    <property type="match status" value="1"/>
</dbReference>
<keyword evidence="3 6" id="KW-0547">Nucleotide-binding</keyword>
<protein>
    <recommendedName>
        <fullName evidence="6 7">Polyphosphate kinase</fullName>
        <ecNumber evidence="6 7">2.7.4.1</ecNumber>
    </recommendedName>
    <alternativeName>
        <fullName evidence="6">ATP-polyphosphate phosphotransferase</fullName>
    </alternativeName>
    <alternativeName>
        <fullName evidence="6">Polyphosphoric acid kinase</fullName>
    </alternativeName>
</protein>
<feature type="binding site" evidence="6">
    <location>
        <position position="624"/>
    </location>
    <ligand>
        <name>ATP</name>
        <dbReference type="ChEBI" id="CHEBI:30616"/>
    </ligand>
</feature>
<keyword evidence="2 6" id="KW-0808">Transferase</keyword>
<evidence type="ECO:0000259" key="10">
    <source>
        <dbReference type="Pfam" id="PF13089"/>
    </source>
</evidence>
<dbReference type="InterPro" id="IPR025198">
    <property type="entry name" value="PPK_N_dom"/>
</dbReference>
<evidence type="ECO:0000256" key="3">
    <source>
        <dbReference type="ARBA" id="ARBA00022741"/>
    </source>
</evidence>
<evidence type="ECO:0000256" key="5">
    <source>
        <dbReference type="ARBA" id="ARBA00022840"/>
    </source>
</evidence>
<dbReference type="InterPro" id="IPR024953">
    <property type="entry name" value="PP_kinase_middle"/>
</dbReference>
<feature type="domain" description="Polyphosphate kinase C-terminal" evidence="12">
    <location>
        <begin position="363"/>
        <end position="528"/>
    </location>
</feature>
<dbReference type="InterPro" id="IPR025200">
    <property type="entry name" value="PPK_C_dom2"/>
</dbReference>
<dbReference type="RefSeq" id="WP_390470988.1">
    <property type="nucleotide sequence ID" value="NZ_BAABXL010000001.1"/>
</dbReference>
<dbReference type="CDD" id="cd09165">
    <property type="entry name" value="PLDc_PaPPK1_C1_like"/>
    <property type="match status" value="1"/>
</dbReference>
<keyword evidence="14" id="KW-1185">Reference proteome</keyword>
<dbReference type="InterPro" id="IPR003414">
    <property type="entry name" value="PP_kinase"/>
</dbReference>
<feature type="domain" description="Polyphosphate kinase C-terminal" evidence="11">
    <location>
        <begin position="535"/>
        <end position="706"/>
    </location>
</feature>
<dbReference type="NCBIfam" id="NF003921">
    <property type="entry name" value="PRK05443.2-2"/>
    <property type="match status" value="1"/>
</dbReference>
<evidence type="ECO:0000313" key="13">
    <source>
        <dbReference type="EMBL" id="GAA6270458.1"/>
    </source>
</evidence>
<dbReference type="HAMAP" id="MF_00347">
    <property type="entry name" value="Polyphosphate_kinase"/>
    <property type="match status" value="1"/>
</dbReference>
<dbReference type="NCBIfam" id="NF003918">
    <property type="entry name" value="PRK05443.1-2"/>
    <property type="match status" value="1"/>
</dbReference>
<dbReference type="NCBIfam" id="NF003920">
    <property type="entry name" value="PRK05443.2-1"/>
    <property type="match status" value="1"/>
</dbReference>
<feature type="domain" description="Polyphosphate kinase middle" evidence="9">
    <location>
        <begin position="152"/>
        <end position="336"/>
    </location>
</feature>
<feature type="binding site" evidence="6">
    <location>
        <position position="437"/>
    </location>
    <ligand>
        <name>Mg(2+)</name>
        <dbReference type="ChEBI" id="CHEBI:18420"/>
    </ligand>
</feature>
<evidence type="ECO:0000256" key="2">
    <source>
        <dbReference type="ARBA" id="ARBA00022679"/>
    </source>
</evidence>
<feature type="active site" description="Phosphohistidine intermediate" evidence="6">
    <location>
        <position position="467"/>
    </location>
</feature>
<feature type="binding site" evidence="6">
    <location>
        <position position="596"/>
    </location>
    <ligand>
        <name>ATP</name>
        <dbReference type="ChEBI" id="CHEBI:30616"/>
    </ligand>
</feature>
<dbReference type="PANTHER" id="PTHR30218:SF0">
    <property type="entry name" value="POLYPHOSPHATE KINASE"/>
    <property type="match status" value="1"/>
</dbReference>
<comment type="caution">
    <text evidence="13">The sequence shown here is derived from an EMBL/GenBank/DDBJ whole genome shotgun (WGS) entry which is preliminary data.</text>
</comment>
<dbReference type="InterPro" id="IPR041108">
    <property type="entry name" value="PP_kinase_C_1"/>
</dbReference>
<feature type="compositionally biased region" description="Basic and acidic residues" evidence="8">
    <location>
        <begin position="1"/>
        <end position="26"/>
    </location>
</feature>
<dbReference type="Pfam" id="PF02503">
    <property type="entry name" value="PP_kinase"/>
    <property type="match status" value="1"/>
</dbReference>
<keyword evidence="1 6" id="KW-0597">Phosphoprotein</keyword>
<comment type="similarity">
    <text evidence="6 7">Belongs to the polyphosphate kinase 1 (PPK1) family.</text>
</comment>
<keyword evidence="4 6" id="KW-0418">Kinase</keyword>
<dbReference type="PANTHER" id="PTHR30218">
    <property type="entry name" value="POLYPHOSPHATE KINASE"/>
    <property type="match status" value="1"/>
</dbReference>
<dbReference type="GO" id="GO:0016301">
    <property type="term" value="F:kinase activity"/>
    <property type="evidence" value="ECO:0007669"/>
    <property type="project" value="UniProtKB-KW"/>
</dbReference>
<name>A0ABQ0B2G2_9FIRM</name>
<dbReference type="CDD" id="cd09168">
    <property type="entry name" value="PLDc_PaPPK1_C2_like"/>
    <property type="match status" value="1"/>
</dbReference>
<accession>A0ABQ0B2G2</accession>
<dbReference type="InterPro" id="IPR036830">
    <property type="entry name" value="PP_kinase_middle_dom_sf"/>
</dbReference>
<comment type="cofactor">
    <cofactor evidence="6">
        <name>Mg(2+)</name>
        <dbReference type="ChEBI" id="CHEBI:18420"/>
    </cofactor>
</comment>
<dbReference type="Pfam" id="PF17941">
    <property type="entry name" value="PP_kinase_C_1"/>
    <property type="match status" value="1"/>
</dbReference>
<organism evidence="13 14">
    <name type="scientific">Enterocloster alcoholdehydrogenati</name>
    <dbReference type="NCBI Taxonomy" id="2547410"/>
    <lineage>
        <taxon>Bacteria</taxon>
        <taxon>Bacillati</taxon>
        <taxon>Bacillota</taxon>
        <taxon>Clostridia</taxon>
        <taxon>Lachnospirales</taxon>
        <taxon>Lachnospiraceae</taxon>
        <taxon>Enterocloster</taxon>
    </lineage>
</organism>
<reference evidence="13 14" key="1">
    <citation type="submission" date="2024-04" db="EMBL/GenBank/DDBJ databases">
        <title>Defined microbial consortia suppress multidrug-resistant proinflammatory Enterobacteriaceae via ecological control.</title>
        <authorList>
            <person name="Furuichi M."/>
            <person name="Kawaguchi T."/>
            <person name="Pust M."/>
            <person name="Yasuma K."/>
            <person name="Plichta D."/>
            <person name="Hasegawa N."/>
            <person name="Ohya T."/>
            <person name="Bhattarai S."/>
            <person name="Sasajima S."/>
            <person name="Aoto Y."/>
            <person name="Tuganbaev T."/>
            <person name="Yaginuma M."/>
            <person name="Ueda M."/>
            <person name="Okahashi N."/>
            <person name="Amafuji K."/>
            <person name="Kiridooshi Y."/>
            <person name="Sugita K."/>
            <person name="Strazar M."/>
            <person name="Skelly A."/>
            <person name="Suda W."/>
            <person name="Hattori M."/>
            <person name="Nakamoto N."/>
            <person name="Caballero S."/>
            <person name="Norman J."/>
            <person name="Olle B."/>
            <person name="Tanoue T."/>
            <person name="Arita M."/>
            <person name="Bucci V."/>
            <person name="Atarashi K."/>
            <person name="Xavier R."/>
            <person name="Honda K."/>
        </authorList>
    </citation>
    <scope>NUCLEOTIDE SEQUENCE [LARGE SCALE GENOMIC DNA]</scope>
    <source>
        <strain evidence="14">f13</strain>
    </source>
</reference>
<gene>
    <name evidence="6" type="primary">ppk</name>
    <name evidence="13" type="ORF">F130042H8_35180</name>
</gene>
<dbReference type="NCBIfam" id="NF003917">
    <property type="entry name" value="PRK05443.1-1"/>
    <property type="match status" value="1"/>
</dbReference>
<evidence type="ECO:0000259" key="12">
    <source>
        <dbReference type="Pfam" id="PF17941"/>
    </source>
</evidence>
<feature type="binding site" evidence="6">
    <location>
        <position position="74"/>
    </location>
    <ligand>
        <name>ATP</name>
        <dbReference type="ChEBI" id="CHEBI:30616"/>
    </ligand>
</feature>
<evidence type="ECO:0000259" key="11">
    <source>
        <dbReference type="Pfam" id="PF13090"/>
    </source>
</evidence>
<feature type="binding site" evidence="6">
    <location>
        <position position="500"/>
    </location>
    <ligand>
        <name>ATP</name>
        <dbReference type="ChEBI" id="CHEBI:30616"/>
    </ligand>
</feature>
<keyword evidence="5 6" id="KW-0067">ATP-binding</keyword>
<dbReference type="Gene3D" id="1.20.58.310">
    <property type="entry name" value="Polyphosphate kinase N-terminal domain"/>
    <property type="match status" value="1"/>
</dbReference>
<sequence length="740" mass="84119">MAEKEKNVKSVKADKTAEKTAHRPDAADFGANSSNYVNRELSWLEFNYRVLSEARDKTLPLFERLKFLSITASNLDEFYMVRVASLKDMVHAKYTKPDIAGLTAQEQLDAISVKTHQLVELQYSTYTRSLVPALRQNGLRIIMGHEELTPEEASYVDSYFQTNVYPVLTPMAFDSSRPFPLIRNKTLNIAALLKKKNGDGEMEFAMVQVPSVLQRIVELPEQINEDGTKQRVVMLLEEIIERNMPSLFLNYDIIASHPFRIMRNADLSIDEEEAVDLLEEIQKQLKKRQWGEAIRLEIESDVDKRLLKIIKKELLISSQDIFSIAGPLDLTFLMKMYGLDGFEHFKTRKYRPQPVPALMNEDDIFTNIRRGDILLHHPYQSFDPVVDFVRSAARDPEVLAIKQTLYRVSGNSPIIAALAEAADNGKQVSVLVELKARFDEENNINWAKMLEKAGCHVIYGLVGLKTHSKITLVVRMEEDGIRRYVHLGTGNYNDSTAKLYTDCGILTCDPQIGEDATAVFNMLSGYSEPKAWNKLAVAPLWLRTRFLRMIRRETAHAREGRQGRIMAKMNSLCDKEIITALYEASCAGVEIELVIRGICCLRAGVPGLSEHISVRSIVGNFLEHSRIFYFLNDGSPEVYMGSADWMPRNLDRRVEIMFPVEDEGLKEKVIHILEVELEDNVKAHILQPDGTYEKEDKRGKVLINSQEQFCQEAVQLAKEGKGKDDPAVTRIFQPIESGNV</sequence>
<dbReference type="Pfam" id="PF13089">
    <property type="entry name" value="PP_kinase_N"/>
    <property type="match status" value="1"/>
</dbReference>
<evidence type="ECO:0000313" key="14">
    <source>
        <dbReference type="Proteomes" id="UP001600894"/>
    </source>
</evidence>
<dbReference type="Gene3D" id="3.30.870.10">
    <property type="entry name" value="Endonuclease Chain A"/>
    <property type="match status" value="2"/>
</dbReference>
<comment type="function">
    <text evidence="6 7">Catalyzes the reversible transfer of the terminal phosphate of ATP to form a long-chain polyphosphate (polyP).</text>
</comment>
<comment type="catalytic activity">
    <reaction evidence="6 7">
        <text>[phosphate](n) + ATP = [phosphate](n+1) + ADP</text>
        <dbReference type="Rhea" id="RHEA:19573"/>
        <dbReference type="Rhea" id="RHEA-COMP:9859"/>
        <dbReference type="Rhea" id="RHEA-COMP:14280"/>
        <dbReference type="ChEBI" id="CHEBI:16838"/>
        <dbReference type="ChEBI" id="CHEBI:30616"/>
        <dbReference type="ChEBI" id="CHEBI:456216"/>
        <dbReference type="EC" id="2.7.4.1"/>
    </reaction>
</comment>
<dbReference type="EMBL" id="BAABXL010000001">
    <property type="protein sequence ID" value="GAA6270458.1"/>
    <property type="molecule type" value="Genomic_DNA"/>
</dbReference>
<comment type="PTM">
    <text evidence="6 7">An intermediate of this reaction is the autophosphorylated ppk in which a phosphate is covalently linked to a histidine residue through a N-P bond.</text>
</comment>
<feature type="domain" description="Polyphosphate kinase N-terminal" evidence="10">
    <location>
        <begin position="36"/>
        <end position="141"/>
    </location>
</feature>
<keyword evidence="6" id="KW-0460">Magnesium</keyword>
<evidence type="ECO:0000256" key="6">
    <source>
        <dbReference type="HAMAP-Rule" id="MF_00347"/>
    </source>
</evidence>